<dbReference type="SMART" id="SM00020">
    <property type="entry name" value="Tryp_SPc"/>
    <property type="match status" value="1"/>
</dbReference>
<dbReference type="GeneID" id="100166365"/>
<evidence type="ECO:0000256" key="2">
    <source>
        <dbReference type="ARBA" id="ARBA00022801"/>
    </source>
</evidence>
<evidence type="ECO:0000313" key="6">
    <source>
        <dbReference type="EnsemblMetazoa" id="XP_029346604.1"/>
    </source>
</evidence>
<dbReference type="SUPFAM" id="SSF50494">
    <property type="entry name" value="Trypsin-like serine proteases"/>
    <property type="match status" value="2"/>
</dbReference>
<evidence type="ECO:0000256" key="3">
    <source>
        <dbReference type="ARBA" id="ARBA00022825"/>
    </source>
</evidence>
<evidence type="ECO:0000256" key="1">
    <source>
        <dbReference type="ARBA" id="ARBA00022670"/>
    </source>
</evidence>
<dbReference type="AlphaFoldDB" id="A0A8R2NV02"/>
<keyword evidence="2" id="KW-0378">Hydrolase</keyword>
<dbReference type="InterPro" id="IPR009003">
    <property type="entry name" value="Peptidase_S1_PA"/>
</dbReference>
<keyword evidence="1" id="KW-0645">Protease</keyword>
<evidence type="ECO:0000313" key="7">
    <source>
        <dbReference type="Proteomes" id="UP000007819"/>
    </source>
</evidence>
<dbReference type="FunFam" id="2.40.10.10:FF:000006">
    <property type="entry name" value="Serine proteinase stubble"/>
    <property type="match status" value="1"/>
</dbReference>
<dbReference type="GO" id="GO:0006508">
    <property type="term" value="P:proteolysis"/>
    <property type="evidence" value="ECO:0007669"/>
    <property type="project" value="UniProtKB-KW"/>
</dbReference>
<dbReference type="RefSeq" id="XP_029346604.1">
    <property type="nucleotide sequence ID" value="XM_029490744.1"/>
</dbReference>
<evidence type="ECO:0000256" key="4">
    <source>
        <dbReference type="ARBA" id="ARBA00023157"/>
    </source>
</evidence>
<feature type="domain" description="Peptidase S1" evidence="5">
    <location>
        <begin position="190"/>
        <end position="443"/>
    </location>
</feature>
<sequence length="444" mass="49030">MTYILCEPRNTAMMEVQIPLTDISKCKEAYSGGYNVIDDRVLCAGYQEGGKDSCGDDAGGPLMWSKGDQYYLMGIVSYGFISCGELNQPGVYTKVTSFVDWIVEKINNNFNMRKEQCFIFVTLMIGLITTLPCNDSTVPVGKIKLTASNLEFASTKPKDKITIKEKSNVTSSKLTAQVTCGKRMAPNFRILGGSESQLGAWPWMVALGYKNSQKKNDSIEWHCGGTLISNKHILTASTCVANTGLNILTVARLGELDLDPMVDDGALPLDVPIKRIINHEGYDSKKIINNLAILVLKNSITFNELIQPICLPTLLDMNNVEKSKNIPFVIGWGSINAVPQKNEKNSTSLMEVQIPISNITECKQIYSNYKSVIDDRVLCAGYPEGGKDSCRGDSGGPLMWSKRNQFYLIGVVSYGFHECGDPGHPGVYTKVTSYMDWILNRINN</sequence>
<keyword evidence="4" id="KW-1015">Disulfide bond</keyword>
<protein>
    <recommendedName>
        <fullName evidence="5">Peptidase S1 domain-containing protein</fullName>
    </recommendedName>
</protein>
<dbReference type="CDD" id="cd00190">
    <property type="entry name" value="Tryp_SPc"/>
    <property type="match status" value="1"/>
</dbReference>
<keyword evidence="7" id="KW-1185">Reference proteome</keyword>
<dbReference type="InterPro" id="IPR043504">
    <property type="entry name" value="Peptidase_S1_PA_chymotrypsin"/>
</dbReference>
<dbReference type="Proteomes" id="UP000007819">
    <property type="component" value="Chromosome A2"/>
</dbReference>
<dbReference type="InterPro" id="IPR001314">
    <property type="entry name" value="Peptidase_S1A"/>
</dbReference>
<dbReference type="InterPro" id="IPR001254">
    <property type="entry name" value="Trypsin_dom"/>
</dbReference>
<dbReference type="GO" id="GO:0004252">
    <property type="term" value="F:serine-type endopeptidase activity"/>
    <property type="evidence" value="ECO:0007669"/>
    <property type="project" value="InterPro"/>
</dbReference>
<dbReference type="OrthoDB" id="425190at2759"/>
<dbReference type="EnsemblMetazoa" id="XM_029490744.1">
    <property type="protein sequence ID" value="XP_029346604.1"/>
    <property type="gene ID" value="LOC100166365"/>
</dbReference>
<feature type="domain" description="Peptidase S1" evidence="5">
    <location>
        <begin position="1"/>
        <end position="107"/>
    </location>
</feature>
<dbReference type="InterPro" id="IPR033116">
    <property type="entry name" value="TRYPSIN_SER"/>
</dbReference>
<proteinExistence type="predicted"/>
<dbReference type="Pfam" id="PF00089">
    <property type="entry name" value="Trypsin"/>
    <property type="match status" value="2"/>
</dbReference>
<organism evidence="6 7">
    <name type="scientific">Acyrthosiphon pisum</name>
    <name type="common">Pea aphid</name>
    <dbReference type="NCBI Taxonomy" id="7029"/>
    <lineage>
        <taxon>Eukaryota</taxon>
        <taxon>Metazoa</taxon>
        <taxon>Ecdysozoa</taxon>
        <taxon>Arthropoda</taxon>
        <taxon>Hexapoda</taxon>
        <taxon>Insecta</taxon>
        <taxon>Pterygota</taxon>
        <taxon>Neoptera</taxon>
        <taxon>Paraneoptera</taxon>
        <taxon>Hemiptera</taxon>
        <taxon>Sternorrhyncha</taxon>
        <taxon>Aphidomorpha</taxon>
        <taxon>Aphidoidea</taxon>
        <taxon>Aphididae</taxon>
        <taxon>Macrosiphini</taxon>
        <taxon>Acyrthosiphon</taxon>
    </lineage>
</organism>
<keyword evidence="3" id="KW-0720">Serine protease</keyword>
<reference evidence="7" key="1">
    <citation type="submission" date="2010-06" db="EMBL/GenBank/DDBJ databases">
        <authorList>
            <person name="Jiang H."/>
            <person name="Abraham K."/>
            <person name="Ali S."/>
            <person name="Alsbrooks S.L."/>
            <person name="Anim B.N."/>
            <person name="Anosike U.S."/>
            <person name="Attaway T."/>
            <person name="Bandaranaike D.P."/>
            <person name="Battles P.K."/>
            <person name="Bell S.N."/>
            <person name="Bell A.V."/>
            <person name="Beltran B."/>
            <person name="Bickham C."/>
            <person name="Bustamante Y."/>
            <person name="Caleb T."/>
            <person name="Canada A."/>
            <person name="Cardenas V."/>
            <person name="Carter K."/>
            <person name="Chacko J."/>
            <person name="Chandrabose M.N."/>
            <person name="Chavez D."/>
            <person name="Chavez A."/>
            <person name="Chen L."/>
            <person name="Chu H.-S."/>
            <person name="Claassen K.J."/>
            <person name="Cockrell R."/>
            <person name="Collins M."/>
            <person name="Cooper J.A."/>
            <person name="Cree A."/>
            <person name="Curry S.M."/>
            <person name="Da Y."/>
            <person name="Dao M.D."/>
            <person name="Das B."/>
            <person name="Davila M.-L."/>
            <person name="Davy-Carroll L."/>
            <person name="Denson S."/>
            <person name="Dinh H."/>
            <person name="Ebong V.E."/>
            <person name="Edwards J.R."/>
            <person name="Egan A."/>
            <person name="El-Daye J."/>
            <person name="Escobedo L."/>
            <person name="Fernandez S."/>
            <person name="Fernando P.R."/>
            <person name="Flagg N."/>
            <person name="Forbes L.D."/>
            <person name="Fowler R.G."/>
            <person name="Fu Q."/>
            <person name="Gabisi R.A."/>
            <person name="Ganer J."/>
            <person name="Garbino Pronczuk A."/>
            <person name="Garcia R.M."/>
            <person name="Garner T."/>
            <person name="Garrett T.E."/>
            <person name="Gonzalez D.A."/>
            <person name="Hamid H."/>
            <person name="Hawkins E.S."/>
            <person name="Hirani K."/>
            <person name="Hogues M.E."/>
            <person name="Hollins B."/>
            <person name="Hsiao C.-H."/>
            <person name="Jabil R."/>
            <person name="James M.L."/>
            <person name="Jhangiani S.N."/>
            <person name="Johnson B."/>
            <person name="Johnson Q."/>
            <person name="Joshi V."/>
            <person name="Kalu J.B."/>
            <person name="Kam C."/>
            <person name="Kashfia A."/>
            <person name="Keebler J."/>
            <person name="Kisamo H."/>
            <person name="Kovar C.L."/>
            <person name="Lago L.A."/>
            <person name="Lai C.-Y."/>
            <person name="Laidlaw J."/>
            <person name="Lara F."/>
            <person name="Le T.-K."/>
            <person name="Lee S.L."/>
            <person name="Legall F.H."/>
            <person name="Lemon S.J."/>
            <person name="Lewis L.R."/>
            <person name="Li B."/>
            <person name="Liu Y."/>
            <person name="Liu Y.-S."/>
            <person name="Lopez J."/>
            <person name="Lozado R.J."/>
            <person name="Lu J."/>
            <person name="Madu R.C."/>
            <person name="Maheshwari M."/>
            <person name="Maheshwari R."/>
            <person name="Malloy K."/>
            <person name="Martinez E."/>
            <person name="Mathew T."/>
            <person name="Mercado I.C."/>
            <person name="Mercado C."/>
            <person name="Meyer B."/>
            <person name="Montgomery K."/>
            <person name="Morgan M.B."/>
            <person name="Munidasa M."/>
            <person name="Nazareth L.V."/>
            <person name="Nelson J."/>
            <person name="Ng B.M."/>
            <person name="Nguyen N.B."/>
            <person name="Nguyen P.Q."/>
            <person name="Nguyen T."/>
            <person name="Obregon M."/>
            <person name="Okwuonu G.O."/>
            <person name="Onwere C.G."/>
            <person name="Orozco G."/>
            <person name="Parra A."/>
            <person name="Patel S."/>
            <person name="Patil S."/>
            <person name="Perez A."/>
            <person name="Perez Y."/>
            <person name="Pham C."/>
            <person name="Primus E.L."/>
            <person name="Pu L.-L."/>
            <person name="Puazo M."/>
            <person name="Qin X."/>
            <person name="Quiroz J.B."/>
            <person name="Reese J."/>
            <person name="Richards S."/>
            <person name="Rives C.M."/>
            <person name="Robberts R."/>
            <person name="Ruiz S.J."/>
            <person name="Ruiz M.J."/>
            <person name="Santibanez J."/>
            <person name="Schneider B.W."/>
            <person name="Sisson I."/>
            <person name="Smith M."/>
            <person name="Sodergren E."/>
            <person name="Song X.-Z."/>
            <person name="Song B.B."/>
            <person name="Summersgill H."/>
            <person name="Thelus R."/>
            <person name="Thornton R.D."/>
            <person name="Trejos Z.Y."/>
            <person name="Usmani K."/>
            <person name="Vattathil S."/>
            <person name="Villasana D."/>
            <person name="Walker D.L."/>
            <person name="Wang S."/>
            <person name="Wang K."/>
            <person name="White C.S."/>
            <person name="Williams A.C."/>
            <person name="Williamson J."/>
            <person name="Wilson K."/>
            <person name="Woghiren I.O."/>
            <person name="Woodworth J.R."/>
            <person name="Worley K.C."/>
            <person name="Wright R.A."/>
            <person name="Wu W."/>
            <person name="Young L."/>
            <person name="Zhang L."/>
            <person name="Zhang J."/>
            <person name="Zhu Y."/>
            <person name="Muzny D.M."/>
            <person name="Weinstock G."/>
            <person name="Gibbs R.A."/>
        </authorList>
    </citation>
    <scope>NUCLEOTIDE SEQUENCE [LARGE SCALE GENOMIC DNA]</scope>
    <source>
        <strain evidence="7">LSR1</strain>
    </source>
</reference>
<accession>A0A8R2NV02</accession>
<dbReference type="PROSITE" id="PS00135">
    <property type="entry name" value="TRYPSIN_SER"/>
    <property type="match status" value="1"/>
</dbReference>
<name>A0A8R2NV02_ACYPI</name>
<dbReference type="PANTHER" id="PTHR24252">
    <property type="entry name" value="ACROSIN-RELATED"/>
    <property type="match status" value="1"/>
</dbReference>
<evidence type="ECO:0000259" key="5">
    <source>
        <dbReference type="PROSITE" id="PS50240"/>
    </source>
</evidence>
<reference evidence="6" key="2">
    <citation type="submission" date="2022-06" db="UniProtKB">
        <authorList>
            <consortium name="EnsemblMetazoa"/>
        </authorList>
    </citation>
    <scope>IDENTIFICATION</scope>
</reference>
<dbReference type="PANTHER" id="PTHR24252:SF7">
    <property type="entry name" value="HYALIN"/>
    <property type="match status" value="1"/>
</dbReference>
<dbReference type="PROSITE" id="PS50240">
    <property type="entry name" value="TRYPSIN_DOM"/>
    <property type="match status" value="2"/>
</dbReference>
<dbReference type="Gene3D" id="2.40.10.10">
    <property type="entry name" value="Trypsin-like serine proteases"/>
    <property type="match status" value="2"/>
</dbReference>
<dbReference type="PRINTS" id="PR00722">
    <property type="entry name" value="CHYMOTRYPSIN"/>
</dbReference>